<keyword evidence="2 5" id="KW-0812">Transmembrane</keyword>
<protein>
    <submittedName>
        <fullName evidence="6">YnfA family protein</fullName>
    </submittedName>
</protein>
<dbReference type="NCBIfam" id="NF002586">
    <property type="entry name" value="PRK02237.1"/>
    <property type="match status" value="1"/>
</dbReference>
<evidence type="ECO:0000256" key="4">
    <source>
        <dbReference type="ARBA" id="ARBA00023136"/>
    </source>
</evidence>
<reference evidence="6 7" key="1">
    <citation type="submission" date="2024-01" db="EMBL/GenBank/DDBJ databases">
        <title>Genomic insights into the taxonomy and metabolism of the cyanobacterium Pannus brasiliensis CCIBt3594.</title>
        <authorList>
            <person name="Machado M."/>
            <person name="Botero N.B."/>
            <person name="Andreote A.P.D."/>
            <person name="Feitosa A.M.T."/>
            <person name="Popin R."/>
            <person name="Sivonen K."/>
            <person name="Fiore M.F."/>
        </authorList>
    </citation>
    <scope>NUCLEOTIDE SEQUENCE [LARGE SCALE GENOMIC DNA]</scope>
    <source>
        <strain evidence="6 7">CCIBt3594</strain>
    </source>
</reference>
<sequence>MFKSLFYFILSGLCEIGGGYLVWLWVREGKSGWLAVAGAILLTVYGFVATGQPANFGRAYAAYGGVFIVLSILWGWWIDRAAPDHLDWLGGALVIAGVLVMMYAPRN</sequence>
<name>A0AAW9QNT9_9CHRO</name>
<keyword evidence="3 5" id="KW-1133">Transmembrane helix</keyword>
<feature type="transmembrane region" description="Helical" evidence="5">
    <location>
        <begin position="85"/>
        <end position="104"/>
    </location>
</feature>
<dbReference type="PANTHER" id="PTHR36116:SF1">
    <property type="entry name" value="UPF0060 MEMBRANE PROTEIN YNFA"/>
    <property type="match status" value="1"/>
</dbReference>
<gene>
    <name evidence="6" type="ORF">V0288_04675</name>
</gene>
<dbReference type="PANTHER" id="PTHR36116">
    <property type="entry name" value="UPF0060 MEMBRANE PROTEIN YNFA"/>
    <property type="match status" value="1"/>
</dbReference>
<dbReference type="EMBL" id="JBAFSM010000006">
    <property type="protein sequence ID" value="MEG3436406.1"/>
    <property type="molecule type" value="Genomic_DNA"/>
</dbReference>
<accession>A0AAW9QNT9</accession>
<dbReference type="Proteomes" id="UP001328733">
    <property type="component" value="Unassembled WGS sequence"/>
</dbReference>
<dbReference type="SUPFAM" id="SSF103481">
    <property type="entry name" value="Multidrug resistance efflux transporter EmrE"/>
    <property type="match status" value="1"/>
</dbReference>
<feature type="transmembrane region" description="Helical" evidence="5">
    <location>
        <begin position="6"/>
        <end position="26"/>
    </location>
</feature>
<evidence type="ECO:0000256" key="1">
    <source>
        <dbReference type="ARBA" id="ARBA00022475"/>
    </source>
</evidence>
<evidence type="ECO:0000313" key="7">
    <source>
        <dbReference type="Proteomes" id="UP001328733"/>
    </source>
</evidence>
<comment type="caution">
    <text evidence="6">The sequence shown here is derived from an EMBL/GenBank/DDBJ whole genome shotgun (WGS) entry which is preliminary data.</text>
</comment>
<feature type="transmembrane region" description="Helical" evidence="5">
    <location>
        <begin position="33"/>
        <end position="54"/>
    </location>
</feature>
<dbReference type="Pfam" id="PF02694">
    <property type="entry name" value="UPF0060"/>
    <property type="match status" value="1"/>
</dbReference>
<evidence type="ECO:0000256" key="3">
    <source>
        <dbReference type="ARBA" id="ARBA00022989"/>
    </source>
</evidence>
<dbReference type="Gene3D" id="1.10.3730.20">
    <property type="match status" value="1"/>
</dbReference>
<comment type="subcellular location">
    <subcellularLocation>
        <location evidence="5">Cell membrane</location>
        <topology evidence="5">Multi-pass membrane protein</topology>
    </subcellularLocation>
</comment>
<dbReference type="InterPro" id="IPR003844">
    <property type="entry name" value="UPF0060"/>
</dbReference>
<keyword evidence="4 5" id="KW-0472">Membrane</keyword>
<evidence type="ECO:0000256" key="5">
    <source>
        <dbReference type="HAMAP-Rule" id="MF_00010"/>
    </source>
</evidence>
<feature type="transmembrane region" description="Helical" evidence="5">
    <location>
        <begin position="60"/>
        <end position="78"/>
    </location>
</feature>
<keyword evidence="7" id="KW-1185">Reference proteome</keyword>
<dbReference type="InterPro" id="IPR037185">
    <property type="entry name" value="EmrE-like"/>
</dbReference>
<dbReference type="HAMAP" id="MF_00010">
    <property type="entry name" value="UPF0060"/>
    <property type="match status" value="1"/>
</dbReference>
<proteinExistence type="inferred from homology"/>
<evidence type="ECO:0000256" key="2">
    <source>
        <dbReference type="ARBA" id="ARBA00022692"/>
    </source>
</evidence>
<dbReference type="GO" id="GO:0005886">
    <property type="term" value="C:plasma membrane"/>
    <property type="evidence" value="ECO:0007669"/>
    <property type="project" value="UniProtKB-SubCell"/>
</dbReference>
<evidence type="ECO:0000313" key="6">
    <source>
        <dbReference type="EMBL" id="MEG3436406.1"/>
    </source>
</evidence>
<keyword evidence="1 5" id="KW-1003">Cell membrane</keyword>
<organism evidence="6 7">
    <name type="scientific">Pannus brasiliensis CCIBt3594</name>
    <dbReference type="NCBI Taxonomy" id="1427578"/>
    <lineage>
        <taxon>Bacteria</taxon>
        <taxon>Bacillati</taxon>
        <taxon>Cyanobacteriota</taxon>
        <taxon>Cyanophyceae</taxon>
        <taxon>Oscillatoriophycideae</taxon>
        <taxon>Chroococcales</taxon>
        <taxon>Microcystaceae</taxon>
        <taxon>Pannus</taxon>
    </lineage>
</organism>
<comment type="similarity">
    <text evidence="5">Belongs to the UPF0060 family.</text>
</comment>
<dbReference type="AlphaFoldDB" id="A0AAW9QNT9"/>